<keyword evidence="2" id="KW-0812">Transmembrane</keyword>
<dbReference type="CDD" id="cd00229">
    <property type="entry name" value="SGNH_hydrolase"/>
    <property type="match status" value="1"/>
</dbReference>
<evidence type="ECO:0000256" key="2">
    <source>
        <dbReference type="SAM" id="Phobius"/>
    </source>
</evidence>
<dbReference type="SUPFAM" id="SSF52266">
    <property type="entry name" value="SGNH hydrolase"/>
    <property type="match status" value="1"/>
</dbReference>
<keyword evidence="4" id="KW-1185">Reference proteome</keyword>
<dbReference type="Proteomes" id="UP000092730">
    <property type="component" value="Chromosome 8"/>
</dbReference>
<evidence type="ECO:0000313" key="4">
    <source>
        <dbReference type="Proteomes" id="UP000092730"/>
    </source>
</evidence>
<sequence>MFTLPAASRRPQLFLALLSSIAVVLFLHNSYHPQYAILKPQSIFDSDPDLPKEYKGLEKDDLAVRRRVERMRGYCEREDPFEQEYGRTNIRMSRAYEGSHHRIRQFLHKALRGEALTVSVIGGSITKGHQVWVNEIWFHKFWEWLNEFVGHDVEVTEVNGAAPATGSDYFSFCFPLHIPTTSDLIFVELAVNDEGILEHVENMENLLRGLLDLPSKPAVVLVEAMAFSNGGMGGGGGRMHLPVAQYFDVPVINQRHPLANHFGRYPQLVRPYFSQDWWGNPDMRHINSRGHRDLGMLSASLIQDVSCTMLSEPTFFVPPPLTEESEHIRSLTIMGGDQRALTSDEAALLDGSLASIQSTWPEQSRSWRKPKPENPEEGEVGELMPGMWVTPAEYGTLPRMRVLDGWNPDVSAVVPKFEPTCLSTRAKEAKFNLTPSWNDGDWEYWVHPEHLDKPYLVARKPGARVQFELETNVGVVKMYSLKSKTFGLGTIECWADDEKHKTAKVVGWWDNGDVNIGRFATIRNDLSKGKHTITCELLEETSDPEGGHEFRMISIMR</sequence>
<feature type="transmembrane region" description="Helical" evidence="2">
    <location>
        <begin position="12"/>
        <end position="31"/>
    </location>
</feature>
<proteinExistence type="predicted"/>
<gene>
    <name evidence="3" type="ORF">I302_108598</name>
</gene>
<keyword evidence="2" id="KW-1133">Transmembrane helix</keyword>
<reference evidence="3" key="1">
    <citation type="submission" date="2013-07" db="EMBL/GenBank/DDBJ databases">
        <authorList>
            <consortium name="The Broad Institute Genome Sequencing Platform"/>
            <person name="Cuomo C."/>
            <person name="Litvintseva A."/>
            <person name="Chen Y."/>
            <person name="Heitman J."/>
            <person name="Sun S."/>
            <person name="Springer D."/>
            <person name="Dromer F."/>
            <person name="Young S.K."/>
            <person name="Zeng Q."/>
            <person name="Gargeya S."/>
            <person name="Fitzgerald M."/>
            <person name="Abouelleil A."/>
            <person name="Alvarado L."/>
            <person name="Berlin A.M."/>
            <person name="Chapman S.B."/>
            <person name="Dewar J."/>
            <person name="Goldberg J."/>
            <person name="Griggs A."/>
            <person name="Gujja S."/>
            <person name="Hansen M."/>
            <person name="Howarth C."/>
            <person name="Imamovic A."/>
            <person name="Larimer J."/>
            <person name="McCowan C."/>
            <person name="Murphy C."/>
            <person name="Pearson M."/>
            <person name="Priest M."/>
            <person name="Roberts A."/>
            <person name="Saif S."/>
            <person name="Shea T."/>
            <person name="Sykes S."/>
            <person name="Wortman J."/>
            <person name="Nusbaum C."/>
            <person name="Birren B."/>
        </authorList>
    </citation>
    <scope>NUCLEOTIDE SEQUENCE</scope>
    <source>
        <strain evidence="3">CBS 10118</strain>
    </source>
</reference>
<feature type="region of interest" description="Disordered" evidence="1">
    <location>
        <begin position="360"/>
        <end position="381"/>
    </location>
</feature>
<reference evidence="3" key="2">
    <citation type="submission" date="2024-02" db="EMBL/GenBank/DDBJ databases">
        <title>Comparative genomics of Cryptococcus and Kwoniella reveals pathogenesis evolution and contrasting modes of karyotype evolution via chromosome fusion or intercentromeric recombination.</title>
        <authorList>
            <person name="Coelho M.A."/>
            <person name="David-Palma M."/>
            <person name="Shea T."/>
            <person name="Bowers K."/>
            <person name="McGinley-Smith S."/>
            <person name="Mohammad A.W."/>
            <person name="Gnirke A."/>
            <person name="Yurkov A.M."/>
            <person name="Nowrousian M."/>
            <person name="Sun S."/>
            <person name="Cuomo C.A."/>
            <person name="Heitman J."/>
        </authorList>
    </citation>
    <scope>NUCLEOTIDE SEQUENCE</scope>
    <source>
        <strain evidence="3">CBS 10118</strain>
    </source>
</reference>
<organism evidence="3 4">
    <name type="scientific">Kwoniella bestiolae CBS 10118</name>
    <dbReference type="NCBI Taxonomy" id="1296100"/>
    <lineage>
        <taxon>Eukaryota</taxon>
        <taxon>Fungi</taxon>
        <taxon>Dikarya</taxon>
        <taxon>Basidiomycota</taxon>
        <taxon>Agaricomycotina</taxon>
        <taxon>Tremellomycetes</taxon>
        <taxon>Tremellales</taxon>
        <taxon>Cryptococcaceae</taxon>
        <taxon>Kwoniella</taxon>
    </lineage>
</organism>
<evidence type="ECO:0000313" key="3">
    <source>
        <dbReference type="EMBL" id="WVW86548.1"/>
    </source>
</evidence>
<evidence type="ECO:0000256" key="1">
    <source>
        <dbReference type="SAM" id="MobiDB-lite"/>
    </source>
</evidence>
<accession>A0AAJ8MC52</accession>
<dbReference type="RefSeq" id="XP_065726777.1">
    <property type="nucleotide sequence ID" value="XM_065870705.1"/>
</dbReference>
<protein>
    <recommendedName>
        <fullName evidence="5">Capsular associated protein</fullName>
    </recommendedName>
</protein>
<keyword evidence="2" id="KW-0472">Membrane</keyword>
<dbReference type="GeneID" id="30212135"/>
<dbReference type="PANTHER" id="PTHR34407">
    <property type="entry name" value="EXPRESSED PROTEIN"/>
    <property type="match status" value="1"/>
</dbReference>
<name>A0AAJ8MC52_9TREE</name>
<dbReference type="EMBL" id="CP144548">
    <property type="protein sequence ID" value="WVW86548.1"/>
    <property type="molecule type" value="Genomic_DNA"/>
</dbReference>
<dbReference type="PANTHER" id="PTHR34407:SF1">
    <property type="entry name" value="SGNH HYDROLASE-TYPE ESTERASE DOMAIN-CONTAINING PROTEIN"/>
    <property type="match status" value="1"/>
</dbReference>
<dbReference type="AlphaFoldDB" id="A0AAJ8MC52"/>
<dbReference type="KEGG" id="kbi:30212135"/>
<evidence type="ECO:0008006" key="5">
    <source>
        <dbReference type="Google" id="ProtNLM"/>
    </source>
</evidence>